<protein>
    <submittedName>
        <fullName evidence="3">Transposase</fullName>
    </submittedName>
</protein>
<dbReference type="InterPro" id="IPR010095">
    <property type="entry name" value="Cas12f1-like_TNB"/>
</dbReference>
<keyword evidence="1" id="KW-0238">DNA-binding</keyword>
<dbReference type="NCBIfam" id="TIGR01766">
    <property type="entry name" value="IS200/IS605 family accessory protein TnpB-like domain"/>
    <property type="match status" value="1"/>
</dbReference>
<dbReference type="AlphaFoldDB" id="A0A368U7L9"/>
<evidence type="ECO:0000313" key="3">
    <source>
        <dbReference type="EMBL" id="RCV93168.1"/>
    </source>
</evidence>
<dbReference type="OrthoDB" id="446094at2"/>
<feature type="region of interest" description="Disordered" evidence="2">
    <location>
        <begin position="405"/>
        <end position="440"/>
    </location>
</feature>
<evidence type="ECO:0000256" key="2">
    <source>
        <dbReference type="SAM" id="MobiDB-lite"/>
    </source>
</evidence>
<keyword evidence="4" id="KW-1185">Reference proteome</keyword>
<dbReference type="EMBL" id="QPIJ01000005">
    <property type="protein sequence ID" value="RCV93168.1"/>
    <property type="molecule type" value="Genomic_DNA"/>
</dbReference>
<accession>A0A368U7L9</accession>
<gene>
    <name evidence="3" type="ORF">DU506_04395</name>
</gene>
<dbReference type="Proteomes" id="UP000253204">
    <property type="component" value="Unassembled WGS sequence"/>
</dbReference>
<reference evidence="3 4" key="1">
    <citation type="submission" date="2018-07" db="EMBL/GenBank/DDBJ databases">
        <title>Halomonas rutogse sp. nov., isolated from Lake TangqianCo on Tibetan Plateau.</title>
        <authorList>
            <person name="Lu H."/>
            <person name="Xing P."/>
            <person name="Wu Q."/>
        </authorList>
    </citation>
    <scope>NUCLEOTIDE SEQUENCE [LARGE SCALE GENOMIC DNA]</scope>
    <source>
        <strain evidence="3 4">TQ8S</strain>
    </source>
</reference>
<evidence type="ECO:0000256" key="1">
    <source>
        <dbReference type="ARBA" id="ARBA00023125"/>
    </source>
</evidence>
<organism evidence="3 4">
    <name type="scientific">Vreelandella rituensis</name>
    <dbReference type="NCBI Taxonomy" id="2282306"/>
    <lineage>
        <taxon>Bacteria</taxon>
        <taxon>Pseudomonadati</taxon>
        <taxon>Pseudomonadota</taxon>
        <taxon>Gammaproteobacteria</taxon>
        <taxon>Oceanospirillales</taxon>
        <taxon>Halomonadaceae</taxon>
        <taxon>Vreelandella</taxon>
    </lineage>
</organism>
<dbReference type="GO" id="GO:0003677">
    <property type="term" value="F:DNA binding"/>
    <property type="evidence" value="ECO:0007669"/>
    <property type="project" value="UniProtKB-KW"/>
</dbReference>
<sequence>MIRTDKWPLQATLQQRELMQDARDEYRAFCRAPSVVVLNNWATLQQAPSFSAAVERLIHPTKKNPSPRHHYFAQRFYKFPSYLRRAAIEFVKGQVSSYLTRYREWQSGCRSRRDAKPPRFNAVAGCYPVMYRGQLVKFDADFTTASLKLWDGKEWLWHNVAIKAVRQRHLLGIVKSPALVFNRHCHLAVPVEITPERLSDQQRVCAVDVGINTLATASIVSSNGTVAARRFFHPAADMDRRDKRAAMIRGKARKTGKLSKGFGRTWYRKVQRINENMAQQTSRQLVDYALAEGADVIVLEDLKGWRPKAGKQRSGLRQRFHQWLHRRLATLIEHKMEEAGGKVVYVYARGTSSWAFDGSGRVKRHAKQYELATFASGKQYNADLGASYNMGARYWAWKHKLTRRKDGQESGGKRSPGSPRMPVTLSTLWRSDEAPNQCAA</sequence>
<comment type="caution">
    <text evidence="3">The sequence shown here is derived from an EMBL/GenBank/DDBJ whole genome shotgun (WGS) entry which is preliminary data.</text>
</comment>
<evidence type="ECO:0000313" key="4">
    <source>
        <dbReference type="Proteomes" id="UP000253204"/>
    </source>
</evidence>
<proteinExistence type="predicted"/>
<name>A0A368U7L9_9GAMM</name>